<dbReference type="PANTHER" id="PTHR31996:SF2">
    <property type="entry name" value="COILED-COIL DOMAIN-CONTAINING PROTEIN 115"/>
    <property type="match status" value="1"/>
</dbReference>
<reference evidence="3 4" key="1">
    <citation type="journal article" date="2018" name="BMC Genomics">
        <title>Comparative genome analyses reveal sequence features reflecting distinct modes of host-adaptation between dicot and monocot powdery mildew.</title>
        <authorList>
            <person name="Wu Y."/>
            <person name="Ma X."/>
            <person name="Pan Z."/>
            <person name="Kale S.D."/>
            <person name="Song Y."/>
            <person name="King H."/>
            <person name="Zhang Q."/>
            <person name="Presley C."/>
            <person name="Deng X."/>
            <person name="Wei C.I."/>
            <person name="Xiao S."/>
        </authorList>
    </citation>
    <scope>NUCLEOTIDE SEQUENCE [LARGE SCALE GENOMIC DNA]</scope>
    <source>
        <strain evidence="3">UCSC1</strain>
    </source>
</reference>
<feature type="region of interest" description="Disordered" evidence="2">
    <location>
        <begin position="100"/>
        <end position="134"/>
    </location>
</feature>
<dbReference type="GO" id="GO:0051082">
    <property type="term" value="F:unfolded protein binding"/>
    <property type="evidence" value="ECO:0007669"/>
    <property type="project" value="TreeGrafter"/>
</dbReference>
<name>A0A420IRZ5_9PEZI</name>
<feature type="compositionally biased region" description="Low complexity" evidence="2">
    <location>
        <begin position="110"/>
        <end position="121"/>
    </location>
</feature>
<gene>
    <name evidence="3" type="ORF">GcC1_065006</name>
</gene>
<evidence type="ECO:0000313" key="3">
    <source>
        <dbReference type="EMBL" id="RKF77308.1"/>
    </source>
</evidence>
<dbReference type="InterPro" id="IPR040357">
    <property type="entry name" value="Vma22/CCDC115"/>
</dbReference>
<dbReference type="PANTHER" id="PTHR31996">
    <property type="entry name" value="COILED-COIL DOMAIN-CONTAINING PROTEIN 115"/>
    <property type="match status" value="1"/>
</dbReference>
<evidence type="ECO:0000256" key="1">
    <source>
        <dbReference type="ARBA" id="ARBA00093634"/>
    </source>
</evidence>
<dbReference type="GO" id="GO:1990871">
    <property type="term" value="C:Vma12-Vma22 assembly complex"/>
    <property type="evidence" value="ECO:0007669"/>
    <property type="project" value="TreeGrafter"/>
</dbReference>
<dbReference type="GO" id="GO:0070072">
    <property type="term" value="P:vacuolar proton-transporting V-type ATPase complex assembly"/>
    <property type="evidence" value="ECO:0007669"/>
    <property type="project" value="InterPro"/>
</dbReference>
<dbReference type="AlphaFoldDB" id="A0A420IRZ5"/>
<dbReference type="OrthoDB" id="408631at2759"/>
<dbReference type="Pfam" id="PF21730">
    <property type="entry name" value="Vma22_CCDC115"/>
    <property type="match status" value="1"/>
</dbReference>
<evidence type="ECO:0000256" key="2">
    <source>
        <dbReference type="SAM" id="MobiDB-lite"/>
    </source>
</evidence>
<comment type="caution">
    <text evidence="3">The sequence shown here is derived from an EMBL/GenBank/DDBJ whole genome shotgun (WGS) entry which is preliminary data.</text>
</comment>
<sequence>MDLSDPSDNIEILLEEYLRLVDEYDQVRQSFCTLHTSAQQHLARANFTAARGIRYGKDLYDSRMQALRLCRITEDVEKGKIAFAIYMKDAKKAHQNLKLEEKVTENPVESTHASSPKTSSSEDNTGEKTKANSSNIIHDPIRMFGILIPQSLRWAQGDFIKIVYLIPRLVEINVELAEIEIKIRRIQKYRAELIAKAKESETDKRLDKIRMTSEE</sequence>
<organism evidence="3 4">
    <name type="scientific">Golovinomyces cichoracearum</name>
    <dbReference type="NCBI Taxonomy" id="62708"/>
    <lineage>
        <taxon>Eukaryota</taxon>
        <taxon>Fungi</taxon>
        <taxon>Dikarya</taxon>
        <taxon>Ascomycota</taxon>
        <taxon>Pezizomycotina</taxon>
        <taxon>Leotiomycetes</taxon>
        <taxon>Erysiphales</taxon>
        <taxon>Erysiphaceae</taxon>
        <taxon>Golovinomyces</taxon>
    </lineage>
</organism>
<protein>
    <recommendedName>
        <fullName evidence="1">Vacuolar ATPase assembly protein VMA22</fullName>
    </recommendedName>
</protein>
<dbReference type="Proteomes" id="UP000285405">
    <property type="component" value="Unassembled WGS sequence"/>
</dbReference>
<evidence type="ECO:0000313" key="4">
    <source>
        <dbReference type="Proteomes" id="UP000285405"/>
    </source>
</evidence>
<dbReference type="EMBL" id="MCBR01006505">
    <property type="protein sequence ID" value="RKF77308.1"/>
    <property type="molecule type" value="Genomic_DNA"/>
</dbReference>
<accession>A0A420IRZ5</accession>
<proteinExistence type="predicted"/>